<dbReference type="InterPro" id="IPR052016">
    <property type="entry name" value="Bact_Sigma-Reg"/>
</dbReference>
<feature type="transmembrane region" description="Helical" evidence="2">
    <location>
        <begin position="273"/>
        <end position="290"/>
    </location>
</feature>
<dbReference type="SUPFAM" id="SSF49785">
    <property type="entry name" value="Galactose-binding domain-like"/>
    <property type="match status" value="1"/>
</dbReference>
<organism evidence="5 6">
    <name type="scientific">Acidicapsa dinghuensis</name>
    <dbReference type="NCBI Taxonomy" id="2218256"/>
    <lineage>
        <taxon>Bacteria</taxon>
        <taxon>Pseudomonadati</taxon>
        <taxon>Acidobacteriota</taxon>
        <taxon>Terriglobia</taxon>
        <taxon>Terriglobales</taxon>
        <taxon>Acidobacteriaceae</taxon>
        <taxon>Acidicapsa</taxon>
    </lineage>
</organism>
<protein>
    <submittedName>
        <fullName evidence="5">PP2C family protein-serine/threonine phosphatase</fullName>
        <ecNumber evidence="5">3.1.3.16</ecNumber>
    </submittedName>
</protein>
<dbReference type="SMART" id="SM00331">
    <property type="entry name" value="PP2C_SIG"/>
    <property type="match status" value="1"/>
</dbReference>
<feature type="transmembrane region" description="Helical" evidence="2">
    <location>
        <begin position="237"/>
        <end position="258"/>
    </location>
</feature>
<feature type="transmembrane region" description="Helical" evidence="2">
    <location>
        <begin position="211"/>
        <end position="230"/>
    </location>
</feature>
<sequence>MSRHLTRIVRLLACILFLFAPQTRAQTSPATFDFQDSRIAVTSLDGQWRFHTGDDLYGTSGWADATYDDSSWSIIRSDKSWTAQGYRDYGGSAWYRVHIVLPQHPPPLALYIPAVATNYQLYADGNLIATLGSMPPHPSILYSSVPRLFNIPAPRNGNELVLAIRVWQSPYWVRAMGGGLQGGILIGNRALVSQRFVLDERETAWRQVHNIVLAILECLAGLAAISLFVLRTEEAEYLWFGLLLLASSSLRCLSTYVWFHPIGRTTHDLLNQILYNCTLIAAMTFFYRFLRGRPTFLFWVAVGAIPANLTLLVLGVLQKISVSLWIPIGISLTLPLAIWSIPLLIRRAIEGVPDARLLCFPVLLQQLVYSTARILNLGFLTGWFRVYIPGIFFISAWPFSFSLLDVADLLFLIGMLAILLRRFSRTRSREEFYEREREAARSVQQVLIADKLPDTPGYSIQNVYRPASEVGGDFFQIFPIQSGSYAGSLLVAIGDVSGKGLPAAMTVSLLVGAFRTLTEFTHEPAKILAGMNNSMLSRQQEGFASCLILRADLQGVVSVANAGHLSPYLNGHEVEIDSSFPLGLVANCQYSESSFELESGLQLTLLTDGVVEARNPSGELFGFDRTSALSRQSAETIARYAQQFGQEDDITVLTLSRIASAG</sequence>
<gene>
    <name evidence="5" type="ORF">ACFPT7_00260</name>
</gene>
<feature type="transmembrane region" description="Helical" evidence="2">
    <location>
        <begin position="297"/>
        <end position="318"/>
    </location>
</feature>
<keyword evidence="3" id="KW-0732">Signal</keyword>
<evidence type="ECO:0000256" key="3">
    <source>
        <dbReference type="SAM" id="SignalP"/>
    </source>
</evidence>
<name>A0ABW1E9W3_9BACT</name>
<evidence type="ECO:0000256" key="2">
    <source>
        <dbReference type="SAM" id="Phobius"/>
    </source>
</evidence>
<proteinExistence type="predicted"/>
<keyword evidence="1 5" id="KW-0378">Hydrolase</keyword>
<feature type="transmembrane region" description="Helical" evidence="2">
    <location>
        <begin position="324"/>
        <end position="345"/>
    </location>
</feature>
<reference evidence="6" key="1">
    <citation type="journal article" date="2019" name="Int. J. Syst. Evol. Microbiol.">
        <title>The Global Catalogue of Microorganisms (GCM) 10K type strain sequencing project: providing services to taxonomists for standard genome sequencing and annotation.</title>
        <authorList>
            <consortium name="The Broad Institute Genomics Platform"/>
            <consortium name="The Broad Institute Genome Sequencing Center for Infectious Disease"/>
            <person name="Wu L."/>
            <person name="Ma J."/>
        </authorList>
    </citation>
    <scope>NUCLEOTIDE SEQUENCE [LARGE SCALE GENOMIC DNA]</scope>
    <source>
        <strain evidence="6">JCM 4087</strain>
    </source>
</reference>
<dbReference type="Pfam" id="PF07228">
    <property type="entry name" value="SpoIIE"/>
    <property type="match status" value="1"/>
</dbReference>
<dbReference type="SUPFAM" id="SSF81606">
    <property type="entry name" value="PP2C-like"/>
    <property type="match status" value="1"/>
</dbReference>
<evidence type="ECO:0000313" key="5">
    <source>
        <dbReference type="EMBL" id="MFC5860716.1"/>
    </source>
</evidence>
<dbReference type="Proteomes" id="UP001596091">
    <property type="component" value="Unassembled WGS sequence"/>
</dbReference>
<keyword evidence="2" id="KW-0472">Membrane</keyword>
<comment type="caution">
    <text evidence="5">The sequence shown here is derived from an EMBL/GenBank/DDBJ whole genome shotgun (WGS) entry which is preliminary data.</text>
</comment>
<feature type="signal peptide" evidence="3">
    <location>
        <begin position="1"/>
        <end position="25"/>
    </location>
</feature>
<dbReference type="InterPro" id="IPR036457">
    <property type="entry name" value="PPM-type-like_dom_sf"/>
</dbReference>
<feature type="chain" id="PRO_5046360577" evidence="3">
    <location>
        <begin position="26"/>
        <end position="662"/>
    </location>
</feature>
<dbReference type="Gene3D" id="2.60.120.260">
    <property type="entry name" value="Galactose-binding domain-like"/>
    <property type="match status" value="1"/>
</dbReference>
<dbReference type="RefSeq" id="WP_263335286.1">
    <property type="nucleotide sequence ID" value="NZ_JAGSYH010000002.1"/>
</dbReference>
<feature type="transmembrane region" description="Helical" evidence="2">
    <location>
        <begin position="387"/>
        <end position="420"/>
    </location>
</feature>
<dbReference type="Gene3D" id="3.60.40.10">
    <property type="entry name" value="PPM-type phosphatase domain"/>
    <property type="match status" value="1"/>
</dbReference>
<evidence type="ECO:0000259" key="4">
    <source>
        <dbReference type="SMART" id="SM00331"/>
    </source>
</evidence>
<feature type="domain" description="PPM-type phosphatase" evidence="4">
    <location>
        <begin position="455"/>
        <end position="657"/>
    </location>
</feature>
<dbReference type="EMBL" id="JBHSPH010000001">
    <property type="protein sequence ID" value="MFC5860716.1"/>
    <property type="molecule type" value="Genomic_DNA"/>
</dbReference>
<evidence type="ECO:0000313" key="6">
    <source>
        <dbReference type="Proteomes" id="UP001596091"/>
    </source>
</evidence>
<dbReference type="InterPro" id="IPR001932">
    <property type="entry name" value="PPM-type_phosphatase-like_dom"/>
</dbReference>
<keyword evidence="6" id="KW-1185">Reference proteome</keyword>
<evidence type="ECO:0000256" key="1">
    <source>
        <dbReference type="ARBA" id="ARBA00022801"/>
    </source>
</evidence>
<keyword evidence="2" id="KW-0812">Transmembrane</keyword>
<keyword evidence="2" id="KW-1133">Transmembrane helix</keyword>
<dbReference type="GO" id="GO:0004722">
    <property type="term" value="F:protein serine/threonine phosphatase activity"/>
    <property type="evidence" value="ECO:0007669"/>
    <property type="project" value="UniProtKB-EC"/>
</dbReference>
<dbReference type="EC" id="3.1.3.16" evidence="5"/>
<accession>A0ABW1E9W3</accession>
<dbReference type="PANTHER" id="PTHR43156">
    <property type="entry name" value="STAGE II SPORULATION PROTEIN E-RELATED"/>
    <property type="match status" value="1"/>
</dbReference>
<dbReference type="InterPro" id="IPR008979">
    <property type="entry name" value="Galactose-bd-like_sf"/>
</dbReference>
<dbReference type="PANTHER" id="PTHR43156:SF2">
    <property type="entry name" value="STAGE II SPORULATION PROTEIN E"/>
    <property type="match status" value="1"/>
</dbReference>